<dbReference type="Proteomes" id="UP000694866">
    <property type="component" value="Unplaced"/>
</dbReference>
<evidence type="ECO:0000256" key="3">
    <source>
        <dbReference type="SAM" id="SignalP"/>
    </source>
</evidence>
<evidence type="ECO:0000256" key="2">
    <source>
        <dbReference type="SAM" id="Phobius"/>
    </source>
</evidence>
<organism evidence="4 5">
    <name type="scientific">Fopius arisanus</name>
    <dbReference type="NCBI Taxonomy" id="64838"/>
    <lineage>
        <taxon>Eukaryota</taxon>
        <taxon>Metazoa</taxon>
        <taxon>Ecdysozoa</taxon>
        <taxon>Arthropoda</taxon>
        <taxon>Hexapoda</taxon>
        <taxon>Insecta</taxon>
        <taxon>Pterygota</taxon>
        <taxon>Neoptera</taxon>
        <taxon>Endopterygota</taxon>
        <taxon>Hymenoptera</taxon>
        <taxon>Apocrita</taxon>
        <taxon>Ichneumonoidea</taxon>
        <taxon>Braconidae</taxon>
        <taxon>Opiinae</taxon>
        <taxon>Fopius</taxon>
    </lineage>
</organism>
<reference evidence="5" key="1">
    <citation type="submission" date="2025-08" db="UniProtKB">
        <authorList>
            <consortium name="RefSeq"/>
        </authorList>
    </citation>
    <scope>IDENTIFICATION</scope>
    <source>
        <strain evidence="5">USDA-PBARC FA_bdor</strain>
        <tissue evidence="5">Whole organism</tissue>
    </source>
</reference>
<evidence type="ECO:0000256" key="1">
    <source>
        <dbReference type="SAM" id="MobiDB-lite"/>
    </source>
</evidence>
<feature type="region of interest" description="Disordered" evidence="1">
    <location>
        <begin position="78"/>
        <end position="98"/>
    </location>
</feature>
<feature type="transmembrane region" description="Helical" evidence="2">
    <location>
        <begin position="120"/>
        <end position="141"/>
    </location>
</feature>
<keyword evidence="3" id="KW-0732">Signal</keyword>
<evidence type="ECO:0000313" key="5">
    <source>
        <dbReference type="RefSeq" id="XP_011314380.1"/>
    </source>
</evidence>
<evidence type="ECO:0000313" key="4">
    <source>
        <dbReference type="Proteomes" id="UP000694866"/>
    </source>
</evidence>
<protein>
    <submittedName>
        <fullName evidence="5">Uncharacterized protein</fullName>
    </submittedName>
</protein>
<gene>
    <name evidence="5" type="primary">LOC105273571</name>
</gene>
<proteinExistence type="predicted"/>
<dbReference type="GeneID" id="105273571"/>
<name>A0A9R1TRJ2_9HYME</name>
<feature type="compositionally biased region" description="Polar residues" evidence="1">
    <location>
        <begin position="89"/>
        <end position="98"/>
    </location>
</feature>
<accession>A0A9R1TRJ2</accession>
<feature type="signal peptide" evidence="3">
    <location>
        <begin position="1"/>
        <end position="22"/>
    </location>
</feature>
<keyword evidence="2" id="KW-1133">Transmembrane helix</keyword>
<dbReference type="OrthoDB" id="6160056at2759"/>
<keyword evidence="4" id="KW-1185">Reference proteome</keyword>
<dbReference type="RefSeq" id="XP_011314380.1">
    <property type="nucleotide sequence ID" value="XM_011316078.1"/>
</dbReference>
<dbReference type="AlphaFoldDB" id="A0A9R1TRJ2"/>
<dbReference type="KEGG" id="fas:105273571"/>
<feature type="chain" id="PRO_5040329536" evidence="3">
    <location>
        <begin position="23"/>
        <end position="156"/>
    </location>
</feature>
<keyword evidence="2" id="KW-0812">Transmembrane</keyword>
<sequence>MNYTSLWHVILILLSCFGVSYADNDELQINRHRIGDGTTTAVPVFNKSETIVTINKTTPTPVITTAASASSKYTTSAVSTTGTRHTTKNNEYMSTNPTRLTTTTAIPPDNSTNCETKIDLATYLGGCAVTAIAFMLGLCIFKMHANWVSARNYLSI</sequence>
<keyword evidence="2" id="KW-0472">Membrane</keyword>